<feature type="region of interest" description="Disordered" evidence="1">
    <location>
        <begin position="137"/>
        <end position="170"/>
    </location>
</feature>
<proteinExistence type="predicted"/>
<dbReference type="PANTHER" id="PTHR23172:SF64">
    <property type="entry name" value="J DOMAIN-CONTAINING PROTEIN REQUIRED FOR CHLOROPLAST ACCUMULATION RESPONSE 1"/>
    <property type="match status" value="1"/>
</dbReference>
<feature type="compositionally biased region" description="Polar residues" evidence="1">
    <location>
        <begin position="189"/>
        <end position="204"/>
    </location>
</feature>
<organism evidence="2 3">
    <name type="scientific">Dorcoceras hygrometricum</name>
    <dbReference type="NCBI Taxonomy" id="472368"/>
    <lineage>
        <taxon>Eukaryota</taxon>
        <taxon>Viridiplantae</taxon>
        <taxon>Streptophyta</taxon>
        <taxon>Embryophyta</taxon>
        <taxon>Tracheophyta</taxon>
        <taxon>Spermatophyta</taxon>
        <taxon>Magnoliopsida</taxon>
        <taxon>eudicotyledons</taxon>
        <taxon>Gunneridae</taxon>
        <taxon>Pentapetalae</taxon>
        <taxon>asterids</taxon>
        <taxon>lamiids</taxon>
        <taxon>Lamiales</taxon>
        <taxon>Gesneriaceae</taxon>
        <taxon>Didymocarpoideae</taxon>
        <taxon>Trichosporeae</taxon>
        <taxon>Loxocarpinae</taxon>
        <taxon>Dorcoceras</taxon>
    </lineage>
</organism>
<protein>
    <submittedName>
        <fullName evidence="2">J domain-containing protein required for chloroplast accumulation response 1-like</fullName>
    </submittedName>
</protein>
<dbReference type="GO" id="GO:0005737">
    <property type="term" value="C:cytoplasm"/>
    <property type="evidence" value="ECO:0007669"/>
    <property type="project" value="TreeGrafter"/>
</dbReference>
<dbReference type="SUPFAM" id="SSF46565">
    <property type="entry name" value="Chaperone J-domain"/>
    <property type="match status" value="1"/>
</dbReference>
<dbReference type="InterPro" id="IPR036869">
    <property type="entry name" value="J_dom_sf"/>
</dbReference>
<dbReference type="Proteomes" id="UP000250235">
    <property type="component" value="Unassembled WGS sequence"/>
</dbReference>
<reference evidence="2 3" key="1">
    <citation type="journal article" date="2015" name="Proc. Natl. Acad. Sci. U.S.A.">
        <title>The resurrection genome of Boea hygrometrica: A blueprint for survival of dehydration.</title>
        <authorList>
            <person name="Xiao L."/>
            <person name="Yang G."/>
            <person name="Zhang L."/>
            <person name="Yang X."/>
            <person name="Zhao S."/>
            <person name="Ji Z."/>
            <person name="Zhou Q."/>
            <person name="Hu M."/>
            <person name="Wang Y."/>
            <person name="Chen M."/>
            <person name="Xu Y."/>
            <person name="Jin H."/>
            <person name="Xiao X."/>
            <person name="Hu G."/>
            <person name="Bao F."/>
            <person name="Hu Y."/>
            <person name="Wan P."/>
            <person name="Li L."/>
            <person name="Deng X."/>
            <person name="Kuang T."/>
            <person name="Xiang C."/>
            <person name="Zhu J.K."/>
            <person name="Oliver M.J."/>
            <person name="He Y."/>
        </authorList>
    </citation>
    <scope>NUCLEOTIDE SEQUENCE [LARGE SCALE GENOMIC DNA]</scope>
    <source>
        <strain evidence="3">cv. XS01</strain>
    </source>
</reference>
<dbReference type="GO" id="GO:0030276">
    <property type="term" value="F:clathrin binding"/>
    <property type="evidence" value="ECO:0007669"/>
    <property type="project" value="TreeGrafter"/>
</dbReference>
<dbReference type="EMBL" id="KV005131">
    <property type="protein sequence ID" value="KZV34231.1"/>
    <property type="molecule type" value="Genomic_DNA"/>
</dbReference>
<name>A0A2Z7BQJ2_9LAMI</name>
<dbReference type="AlphaFoldDB" id="A0A2Z7BQJ2"/>
<keyword evidence="3" id="KW-1185">Reference proteome</keyword>
<dbReference type="GO" id="GO:0031982">
    <property type="term" value="C:vesicle"/>
    <property type="evidence" value="ECO:0007669"/>
    <property type="project" value="TreeGrafter"/>
</dbReference>
<dbReference type="PANTHER" id="PTHR23172">
    <property type="entry name" value="AUXILIN/CYCLIN G-ASSOCIATED KINASE-RELATED"/>
    <property type="match status" value="1"/>
</dbReference>
<feature type="compositionally biased region" description="Polar residues" evidence="1">
    <location>
        <begin position="146"/>
        <end position="157"/>
    </location>
</feature>
<dbReference type="CDD" id="cd06257">
    <property type="entry name" value="DnaJ"/>
    <property type="match status" value="1"/>
</dbReference>
<feature type="compositionally biased region" description="Low complexity" evidence="1">
    <location>
        <begin position="158"/>
        <end position="170"/>
    </location>
</feature>
<dbReference type="InterPro" id="IPR001623">
    <property type="entry name" value="DnaJ_domain"/>
</dbReference>
<dbReference type="Gene3D" id="1.10.287.110">
    <property type="entry name" value="DnaJ domain"/>
    <property type="match status" value="1"/>
</dbReference>
<sequence length="447" mass="50245">MCKNFCRTMEKYMQDITPNKDSENLDYNDVFGGPPRRYSMQGVRVRRSLSELLASEDGGTSSSPSMPKFREARVARRPSLSANFFDDIFRGDESYSSPTRTHHDWENVFGSSQSSRITRPVAGFATSLPTQSSLPAKWRSKPVFSPSVSQNEAQSDGSTNRINTTRSSSSSFRFYHQSPLVSFSREDSSSTVTSDPKDNVQSSKKVTDVMESPTSGDQFHFSIYKWAGRGVPVLTPHIERSNVKELTANDRFSSSGGKIEGEFTRNESPRVMMDQDSLKTECEEKESNGVNLNAAQVTEQECETLNKDEARSTTPSFRKSFSPESKIFENSSDPFEDLFLVQELSDDNGNVTQSDETKWSVGKKGNIRSLLANLQLVLWPGNGWKPIPLVDLIEVNAVKRAYQKALLRIHPDKLQQNDAASHHKYIAERVFDILQEAWDQFNALAPL</sequence>
<dbReference type="GO" id="GO:0072318">
    <property type="term" value="P:clathrin coat disassembly"/>
    <property type="evidence" value="ECO:0007669"/>
    <property type="project" value="TreeGrafter"/>
</dbReference>
<feature type="region of interest" description="Disordered" evidence="1">
    <location>
        <begin position="185"/>
        <end position="213"/>
    </location>
</feature>
<dbReference type="GO" id="GO:0072583">
    <property type="term" value="P:clathrin-dependent endocytosis"/>
    <property type="evidence" value="ECO:0007669"/>
    <property type="project" value="TreeGrafter"/>
</dbReference>
<evidence type="ECO:0000313" key="3">
    <source>
        <dbReference type="Proteomes" id="UP000250235"/>
    </source>
</evidence>
<evidence type="ECO:0000256" key="1">
    <source>
        <dbReference type="SAM" id="MobiDB-lite"/>
    </source>
</evidence>
<evidence type="ECO:0000313" key="2">
    <source>
        <dbReference type="EMBL" id="KZV34231.1"/>
    </source>
</evidence>
<feature type="region of interest" description="Disordered" evidence="1">
    <location>
        <begin position="54"/>
        <end position="73"/>
    </location>
</feature>
<dbReference type="OrthoDB" id="889314at2759"/>
<accession>A0A2Z7BQJ2</accession>
<gene>
    <name evidence="2" type="ORF">F511_21716</name>
</gene>